<evidence type="ECO:0000313" key="1">
    <source>
        <dbReference type="EMBL" id="MBK7416597.1"/>
    </source>
</evidence>
<evidence type="ECO:0008006" key="3">
    <source>
        <dbReference type="Google" id="ProtNLM"/>
    </source>
</evidence>
<accession>A0A935MX16</accession>
<reference evidence="1 2" key="1">
    <citation type="submission" date="2020-10" db="EMBL/GenBank/DDBJ databases">
        <title>Connecting structure to function with the recovery of over 1000 high-quality activated sludge metagenome-assembled genomes encoding full-length rRNA genes using long-read sequencing.</title>
        <authorList>
            <person name="Singleton C.M."/>
            <person name="Petriglieri F."/>
            <person name="Kristensen J.M."/>
            <person name="Kirkegaard R.H."/>
            <person name="Michaelsen T.Y."/>
            <person name="Andersen M.H."/>
            <person name="Karst S.M."/>
            <person name="Dueholm M.S."/>
            <person name="Nielsen P.H."/>
            <person name="Albertsen M."/>
        </authorList>
    </citation>
    <scope>NUCLEOTIDE SEQUENCE [LARGE SCALE GENOMIC DNA]</scope>
    <source>
        <strain evidence="1">EsbW_18-Q3-R4-48_BATAC.463</strain>
    </source>
</reference>
<dbReference type="Proteomes" id="UP000739411">
    <property type="component" value="Unassembled WGS sequence"/>
</dbReference>
<comment type="caution">
    <text evidence="1">The sequence shown here is derived from an EMBL/GenBank/DDBJ whole genome shotgun (WGS) entry which is preliminary data.</text>
</comment>
<organism evidence="1 2">
    <name type="scientific">Candidatus Dechloromonas phosphorivorans</name>
    <dbReference type="NCBI Taxonomy" id="2899244"/>
    <lineage>
        <taxon>Bacteria</taxon>
        <taxon>Pseudomonadati</taxon>
        <taxon>Pseudomonadota</taxon>
        <taxon>Betaproteobacteria</taxon>
        <taxon>Rhodocyclales</taxon>
        <taxon>Azonexaceae</taxon>
        <taxon>Dechloromonas</taxon>
    </lineage>
</organism>
<evidence type="ECO:0000313" key="2">
    <source>
        <dbReference type="Proteomes" id="UP000739411"/>
    </source>
</evidence>
<proteinExistence type="predicted"/>
<sequence>MSEIPEERLEESSMAVASAQEATAAILPWLAKPQKLRFPPALNTRWIAACQHLHDAWTERHSAAEDNIRPAVFALYSLTLETGDIDCLHLGEALASAIDCFEEEAVSPHIVAALSACCECLIEGEGLEHPAFAERIQHFALRLEKSAATAKETNVRSTVIDRLFVAETHERLERMLDALAALPPDGKLLLIETGELIEHAEHLSLYGMIHAARQLLQTLQQASTHNSLESETIRAHVLSQLVALRKLTDTVDT</sequence>
<dbReference type="EMBL" id="JADJMS010000046">
    <property type="protein sequence ID" value="MBK7416597.1"/>
    <property type="molecule type" value="Genomic_DNA"/>
</dbReference>
<name>A0A935MX16_9RHOO</name>
<dbReference type="AlphaFoldDB" id="A0A935MX16"/>
<protein>
    <recommendedName>
        <fullName evidence="3">HPt domain-containing protein</fullName>
    </recommendedName>
</protein>
<gene>
    <name evidence="1" type="ORF">IPJ38_17370</name>
</gene>